<sequence length="116" mass="13356">MRKLKKGRKFHREKAQREALFKALLTSFFIKERIKTTEAKAKEISVIAQKMISRAKKGGLSSQRLLNRNLSREAAKKLVKEIGPKYKERKGGYVRIIKLGQRKSDSAEMAIIELVK</sequence>
<keyword evidence="3 5" id="KW-0687">Ribonucleoprotein</keyword>
<dbReference type="AlphaFoldDB" id="A0A2H9T1L3"/>
<dbReference type="InterPro" id="IPR000456">
    <property type="entry name" value="Ribosomal_bL17"/>
</dbReference>
<protein>
    <recommendedName>
        <fullName evidence="4 6">50S ribosomal protein L17</fullName>
    </recommendedName>
</protein>
<dbReference type="GO" id="GO:0022625">
    <property type="term" value="C:cytosolic large ribosomal subunit"/>
    <property type="evidence" value="ECO:0007669"/>
    <property type="project" value="TreeGrafter"/>
</dbReference>
<name>A0A2H9T1L3_9BACT</name>
<dbReference type="Gene3D" id="3.90.1030.10">
    <property type="entry name" value="Ribosomal protein L17"/>
    <property type="match status" value="1"/>
</dbReference>
<dbReference type="PANTHER" id="PTHR14413:SF16">
    <property type="entry name" value="LARGE RIBOSOMAL SUBUNIT PROTEIN BL17M"/>
    <property type="match status" value="1"/>
</dbReference>
<dbReference type="SUPFAM" id="SSF64263">
    <property type="entry name" value="Prokaryotic ribosomal protein L17"/>
    <property type="match status" value="1"/>
</dbReference>
<proteinExistence type="inferred from homology"/>
<evidence type="ECO:0000313" key="7">
    <source>
        <dbReference type="EMBL" id="PJE69646.1"/>
    </source>
</evidence>
<evidence type="ECO:0000313" key="8">
    <source>
        <dbReference type="Proteomes" id="UP000236946"/>
    </source>
</evidence>
<dbReference type="Proteomes" id="UP000236946">
    <property type="component" value="Unassembled WGS sequence"/>
</dbReference>
<comment type="caution">
    <text evidence="7">The sequence shown here is derived from an EMBL/GenBank/DDBJ whole genome shotgun (WGS) entry which is preliminary data.</text>
</comment>
<gene>
    <name evidence="7" type="ORF">COU98_00940</name>
</gene>
<dbReference type="NCBIfam" id="TIGR00059">
    <property type="entry name" value="L17"/>
    <property type="match status" value="1"/>
</dbReference>
<evidence type="ECO:0000256" key="6">
    <source>
        <dbReference type="RuleBase" id="RU000661"/>
    </source>
</evidence>
<accession>A0A2H9T1L3</accession>
<dbReference type="GO" id="GO:0003735">
    <property type="term" value="F:structural constituent of ribosome"/>
    <property type="evidence" value="ECO:0007669"/>
    <property type="project" value="InterPro"/>
</dbReference>
<evidence type="ECO:0000256" key="5">
    <source>
        <dbReference type="RuleBase" id="RU000660"/>
    </source>
</evidence>
<keyword evidence="2 5" id="KW-0689">Ribosomal protein</keyword>
<evidence type="ECO:0000256" key="2">
    <source>
        <dbReference type="ARBA" id="ARBA00022980"/>
    </source>
</evidence>
<dbReference type="Pfam" id="PF01196">
    <property type="entry name" value="Ribosomal_L17"/>
    <property type="match status" value="1"/>
</dbReference>
<reference evidence="8" key="1">
    <citation type="submission" date="2017-09" db="EMBL/GenBank/DDBJ databases">
        <title>Depth-based differentiation of microbial function through sediment-hosted aquifers and enrichment of novel symbionts in the deep terrestrial subsurface.</title>
        <authorList>
            <person name="Probst A.J."/>
            <person name="Ladd B."/>
            <person name="Jarett J.K."/>
            <person name="Geller-Mcgrath D.E."/>
            <person name="Sieber C.M.K."/>
            <person name="Emerson J.B."/>
            <person name="Anantharaman K."/>
            <person name="Thomas B.C."/>
            <person name="Malmstrom R."/>
            <person name="Stieglmeier M."/>
            <person name="Klingl A."/>
            <person name="Woyke T."/>
            <person name="Ryan C.M."/>
            <person name="Banfield J.F."/>
        </authorList>
    </citation>
    <scope>NUCLEOTIDE SEQUENCE [LARGE SCALE GENOMIC DNA]</scope>
</reference>
<evidence type="ECO:0000256" key="4">
    <source>
        <dbReference type="ARBA" id="ARBA00035494"/>
    </source>
</evidence>
<evidence type="ECO:0000256" key="3">
    <source>
        <dbReference type="ARBA" id="ARBA00023274"/>
    </source>
</evidence>
<dbReference type="GO" id="GO:0006412">
    <property type="term" value="P:translation"/>
    <property type="evidence" value="ECO:0007669"/>
    <property type="project" value="InterPro"/>
</dbReference>
<dbReference type="InterPro" id="IPR036373">
    <property type="entry name" value="Ribosomal_bL17_sf"/>
</dbReference>
<organism evidence="7 8">
    <name type="scientific">Candidatus Staskawiczbacteria bacterium CG10_big_fil_rev_8_21_14_0_10_38_10</name>
    <dbReference type="NCBI Taxonomy" id="1974891"/>
    <lineage>
        <taxon>Bacteria</taxon>
        <taxon>Candidatus Staskawicziibacteriota</taxon>
    </lineage>
</organism>
<evidence type="ECO:0000256" key="1">
    <source>
        <dbReference type="ARBA" id="ARBA00008777"/>
    </source>
</evidence>
<dbReference type="EMBL" id="PFEN01000015">
    <property type="protein sequence ID" value="PJE69646.1"/>
    <property type="molecule type" value="Genomic_DNA"/>
</dbReference>
<dbReference type="PANTHER" id="PTHR14413">
    <property type="entry name" value="RIBOSOMAL PROTEIN L17"/>
    <property type="match status" value="1"/>
</dbReference>
<comment type="similarity">
    <text evidence="1 5">Belongs to the bacterial ribosomal protein bL17 family.</text>
</comment>